<evidence type="ECO:0000256" key="3">
    <source>
        <dbReference type="ARBA" id="ARBA00048782"/>
    </source>
</evidence>
<dbReference type="InterPro" id="IPR036509">
    <property type="entry name" value="Met_Sox_Rdtase_MsrA_sf"/>
</dbReference>
<evidence type="ECO:0000256" key="1">
    <source>
        <dbReference type="ARBA" id="ARBA00023002"/>
    </source>
</evidence>
<accession>A0A510L3X5</accession>
<comment type="similarity">
    <text evidence="4">Belongs to the MsrA Met sulfoxide reductase family.</text>
</comment>
<dbReference type="Proteomes" id="UP000321561">
    <property type="component" value="Chromosome"/>
</dbReference>
<comment type="function">
    <text evidence="4">Has an important function as a repair enzyme for proteins that have been inactivated by oxidation. Catalyzes the reversible oxidation-reduction of methionine sulfoxide in proteins to methionine.</text>
</comment>
<dbReference type="EMBL" id="AP019846">
    <property type="protein sequence ID" value="BBM58680.1"/>
    <property type="molecule type" value="Genomic_DNA"/>
</dbReference>
<dbReference type="OrthoDB" id="4174719at2"/>
<dbReference type="Pfam" id="PF01625">
    <property type="entry name" value="PMSR"/>
    <property type="match status" value="1"/>
</dbReference>
<dbReference type="PANTHER" id="PTHR42799">
    <property type="entry name" value="MITOCHONDRIAL PEPTIDE METHIONINE SULFOXIDE REDUCTASE"/>
    <property type="match status" value="1"/>
</dbReference>
<keyword evidence="1 4" id="KW-0560">Oxidoreductase</keyword>
<evidence type="ECO:0000313" key="7">
    <source>
        <dbReference type="Proteomes" id="UP000321561"/>
    </source>
</evidence>
<evidence type="ECO:0000313" key="6">
    <source>
        <dbReference type="EMBL" id="BBM58680.1"/>
    </source>
</evidence>
<protein>
    <recommendedName>
        <fullName evidence="4">Peptide methionine sulfoxide reductase MsrA</fullName>
        <shortName evidence="4">Protein-methionine-S-oxide reductase</shortName>
        <ecNumber evidence="4">1.8.4.11</ecNumber>
    </recommendedName>
    <alternativeName>
        <fullName evidence="4">Peptide-methionine (S)-S-oxide reductase</fullName>
        <shortName evidence="4">Peptide Met(O) reductase</shortName>
    </alternativeName>
</protein>
<dbReference type="KEGG" id="lhg:JMUB5056_0260"/>
<evidence type="ECO:0000256" key="4">
    <source>
        <dbReference type="HAMAP-Rule" id="MF_01401"/>
    </source>
</evidence>
<dbReference type="GO" id="GO:0008113">
    <property type="term" value="F:peptide-methionine (S)-S-oxide reductase activity"/>
    <property type="evidence" value="ECO:0007669"/>
    <property type="project" value="UniProtKB-UniRule"/>
</dbReference>
<comment type="catalytic activity">
    <reaction evidence="2 4">
        <text>L-methionyl-[protein] + [thioredoxin]-disulfide + H2O = L-methionyl-(S)-S-oxide-[protein] + [thioredoxin]-dithiol</text>
        <dbReference type="Rhea" id="RHEA:14217"/>
        <dbReference type="Rhea" id="RHEA-COMP:10698"/>
        <dbReference type="Rhea" id="RHEA-COMP:10700"/>
        <dbReference type="Rhea" id="RHEA-COMP:12313"/>
        <dbReference type="Rhea" id="RHEA-COMP:12315"/>
        <dbReference type="ChEBI" id="CHEBI:15377"/>
        <dbReference type="ChEBI" id="CHEBI:16044"/>
        <dbReference type="ChEBI" id="CHEBI:29950"/>
        <dbReference type="ChEBI" id="CHEBI:44120"/>
        <dbReference type="ChEBI" id="CHEBI:50058"/>
        <dbReference type="EC" id="1.8.4.11"/>
    </reaction>
</comment>
<feature type="domain" description="Peptide methionine sulphoxide reductase MsrA" evidence="5">
    <location>
        <begin position="6"/>
        <end position="154"/>
    </location>
</feature>
<dbReference type="SUPFAM" id="SSF55068">
    <property type="entry name" value="Peptide methionine sulfoxide reductase"/>
    <property type="match status" value="1"/>
</dbReference>
<name>A0A510L3X5_9FUSO</name>
<dbReference type="GO" id="GO:0034599">
    <property type="term" value="P:cellular response to oxidative stress"/>
    <property type="evidence" value="ECO:0007669"/>
    <property type="project" value="TreeGrafter"/>
</dbReference>
<dbReference type="InterPro" id="IPR002569">
    <property type="entry name" value="Met_Sox_Rdtase_MsrA_dom"/>
</dbReference>
<dbReference type="Gene3D" id="3.30.1060.10">
    <property type="entry name" value="Peptide methionine sulphoxide reductase MsrA"/>
    <property type="match status" value="1"/>
</dbReference>
<sequence length="173" mass="20272">MGNFKEIYLAGGCFWGVEKFFKMAPGVIETSVGYANGQTLDTNYDILKMTDHVEVVYIKYDEDIISLNQLLDYYFSIIDPTSINRQGLDEGRQYRTGIYYVDKEESHTIKEKIENEQNKYSREIQVEVRPLKHYILAEEYHQNYLDKNPNGYCHIDLESAVKIFGKNKDIRQS</sequence>
<reference evidence="6 7" key="1">
    <citation type="submission" date="2019-07" db="EMBL/GenBank/DDBJ databases">
        <title>Complete Genome Sequence of Leptotrichia hongkongensis Strain JMUB5056.</title>
        <authorList>
            <person name="Watanabe S."/>
            <person name="Cui L."/>
        </authorList>
    </citation>
    <scope>NUCLEOTIDE SEQUENCE [LARGE SCALE GENOMIC DNA]</scope>
    <source>
        <strain evidence="6 7">JMUB5056</strain>
    </source>
</reference>
<evidence type="ECO:0000256" key="2">
    <source>
        <dbReference type="ARBA" id="ARBA00047806"/>
    </source>
</evidence>
<organism evidence="6 7">
    <name type="scientific">Leptotrichia hongkongensis</name>
    <dbReference type="NCBI Taxonomy" id="554406"/>
    <lineage>
        <taxon>Bacteria</taxon>
        <taxon>Fusobacteriati</taxon>
        <taxon>Fusobacteriota</taxon>
        <taxon>Fusobacteriia</taxon>
        <taxon>Fusobacteriales</taxon>
        <taxon>Leptotrichiaceae</taxon>
        <taxon>Leptotrichia</taxon>
    </lineage>
</organism>
<proteinExistence type="inferred from homology"/>
<dbReference type="HAMAP" id="MF_01401">
    <property type="entry name" value="MsrA"/>
    <property type="match status" value="1"/>
</dbReference>
<dbReference type="EC" id="1.8.4.11" evidence="4"/>
<gene>
    <name evidence="4" type="primary">msrA</name>
    <name evidence="6" type="ORF">JMUB5056_0260</name>
</gene>
<evidence type="ECO:0000259" key="5">
    <source>
        <dbReference type="Pfam" id="PF01625"/>
    </source>
</evidence>
<dbReference type="InterPro" id="IPR050162">
    <property type="entry name" value="MsrA_MetSO_reductase"/>
</dbReference>
<comment type="catalytic activity">
    <reaction evidence="3 4">
        <text>[thioredoxin]-disulfide + L-methionine + H2O = L-methionine (S)-S-oxide + [thioredoxin]-dithiol</text>
        <dbReference type="Rhea" id="RHEA:19993"/>
        <dbReference type="Rhea" id="RHEA-COMP:10698"/>
        <dbReference type="Rhea" id="RHEA-COMP:10700"/>
        <dbReference type="ChEBI" id="CHEBI:15377"/>
        <dbReference type="ChEBI" id="CHEBI:29950"/>
        <dbReference type="ChEBI" id="CHEBI:50058"/>
        <dbReference type="ChEBI" id="CHEBI:57844"/>
        <dbReference type="ChEBI" id="CHEBI:58772"/>
        <dbReference type="EC" id="1.8.4.11"/>
    </reaction>
</comment>
<dbReference type="AlphaFoldDB" id="A0A510L3X5"/>
<feature type="active site" evidence="4">
    <location>
        <position position="13"/>
    </location>
</feature>
<dbReference type="PANTHER" id="PTHR42799:SF2">
    <property type="entry name" value="MITOCHONDRIAL PEPTIDE METHIONINE SULFOXIDE REDUCTASE"/>
    <property type="match status" value="1"/>
</dbReference>
<dbReference type="GO" id="GO:0033744">
    <property type="term" value="F:L-methionine:thioredoxin-disulfide S-oxidoreductase activity"/>
    <property type="evidence" value="ECO:0007669"/>
    <property type="project" value="RHEA"/>
</dbReference>
<dbReference type="NCBIfam" id="TIGR00401">
    <property type="entry name" value="msrA"/>
    <property type="match status" value="1"/>
</dbReference>
<dbReference type="RefSeq" id="WP_147004841.1">
    <property type="nucleotide sequence ID" value="NZ_AP019846.1"/>
</dbReference>
<dbReference type="GO" id="GO:0005737">
    <property type="term" value="C:cytoplasm"/>
    <property type="evidence" value="ECO:0007669"/>
    <property type="project" value="TreeGrafter"/>
</dbReference>